<protein>
    <submittedName>
        <fullName evidence="5">Globin-coupled sensor protein</fullName>
    </submittedName>
</protein>
<accession>A0A4R1APC8</accession>
<dbReference type="OrthoDB" id="266313at2"/>
<feature type="domain" description="Methyl-accepting transducer" evidence="4">
    <location>
        <begin position="207"/>
        <end position="433"/>
    </location>
</feature>
<dbReference type="STRING" id="1742358.GCA_001439605_01520"/>
<dbReference type="PANTHER" id="PTHR32089">
    <property type="entry name" value="METHYL-ACCEPTING CHEMOTAXIS PROTEIN MCPB"/>
    <property type="match status" value="1"/>
</dbReference>
<evidence type="ECO:0000313" key="6">
    <source>
        <dbReference type="Proteomes" id="UP000293846"/>
    </source>
</evidence>
<gene>
    <name evidence="5" type="ORF">E0Y62_23115</name>
</gene>
<dbReference type="InterPro" id="IPR004090">
    <property type="entry name" value="Chemotax_Me-accpt_rcpt"/>
</dbReference>
<dbReference type="AlphaFoldDB" id="A0A4R1APC8"/>
<evidence type="ECO:0000259" key="4">
    <source>
        <dbReference type="PROSITE" id="PS50111"/>
    </source>
</evidence>
<comment type="similarity">
    <text evidence="2">Belongs to the methyl-accepting chemotaxis (MCP) protein family.</text>
</comment>
<dbReference type="PROSITE" id="PS50111">
    <property type="entry name" value="CHEMOTAXIS_TRANSDUC_2"/>
    <property type="match status" value="1"/>
</dbReference>
<organism evidence="5 6">
    <name type="scientific">Cytobacillus praedii</name>
    <dbReference type="NCBI Taxonomy" id="1742358"/>
    <lineage>
        <taxon>Bacteria</taxon>
        <taxon>Bacillati</taxon>
        <taxon>Bacillota</taxon>
        <taxon>Bacilli</taxon>
        <taxon>Bacillales</taxon>
        <taxon>Bacillaceae</taxon>
        <taxon>Cytobacillus</taxon>
    </lineage>
</organism>
<dbReference type="Pfam" id="PF11563">
    <property type="entry name" value="Protoglobin"/>
    <property type="match status" value="1"/>
</dbReference>
<sequence>MFFIKEKKGNESLIQQIIEQEIGNAKLEVESGTDIALQIELIGLTNQDLAILRGIKPIVARHIKAIYQEALSHPHDGVRKITDTSLIGITTEMSQQYVLSLFEGVVNQEYCQRRLQVGQLYVQIGVQIHWFMSVYKLLLTRILECVFKELTVNEHDTFQIFFAVSKIFNLENQLVTSSMQMTHQQLLTGKELEAKKAIKEYVGDFVENLAAMTEETDASIDQILQQTLLISETSKKSLQTSVSMENKSENGKDQLDKVITNMHELKENVQHITKTIEELEKNSNQIGEIVNVITGIADQTNLLALNAAIEAARAGEHGKGFAVVADEVRKLAEQTKHSSSSITSLVKETISQISDVISQINTINQVVDTGNIELTNTTAVFKDVLQNSAANKEMSQNTEMDIQLLSNLLSEINEAVSKMAASTEELRTTISKF</sequence>
<dbReference type="Pfam" id="PF00015">
    <property type="entry name" value="MCPsignal"/>
    <property type="match status" value="1"/>
</dbReference>
<dbReference type="SMART" id="SM00283">
    <property type="entry name" value="MA"/>
    <property type="match status" value="1"/>
</dbReference>
<dbReference type="GO" id="GO:0019825">
    <property type="term" value="F:oxygen binding"/>
    <property type="evidence" value="ECO:0007669"/>
    <property type="project" value="InterPro"/>
</dbReference>
<proteinExistence type="inferred from homology"/>
<dbReference type="GO" id="GO:0007165">
    <property type="term" value="P:signal transduction"/>
    <property type="evidence" value="ECO:0007669"/>
    <property type="project" value="UniProtKB-KW"/>
</dbReference>
<dbReference type="InterPro" id="IPR009050">
    <property type="entry name" value="Globin-like_sf"/>
</dbReference>
<evidence type="ECO:0000256" key="1">
    <source>
        <dbReference type="ARBA" id="ARBA00023224"/>
    </source>
</evidence>
<dbReference type="Proteomes" id="UP000293846">
    <property type="component" value="Unassembled WGS sequence"/>
</dbReference>
<dbReference type="CDD" id="cd11386">
    <property type="entry name" value="MCP_signal"/>
    <property type="match status" value="1"/>
</dbReference>
<dbReference type="GO" id="GO:0004888">
    <property type="term" value="F:transmembrane signaling receptor activity"/>
    <property type="evidence" value="ECO:0007669"/>
    <property type="project" value="InterPro"/>
</dbReference>
<dbReference type="InterPro" id="IPR039379">
    <property type="entry name" value="Protoglobin_sensor_dom"/>
</dbReference>
<comment type="caution">
    <text evidence="5">The sequence shown here is derived from an EMBL/GenBank/DDBJ whole genome shotgun (WGS) entry which is preliminary data.</text>
</comment>
<dbReference type="Gene3D" id="1.10.287.950">
    <property type="entry name" value="Methyl-accepting chemotaxis protein"/>
    <property type="match status" value="1"/>
</dbReference>
<name>A0A4R1APC8_9BACI</name>
<dbReference type="GO" id="GO:0016020">
    <property type="term" value="C:membrane"/>
    <property type="evidence" value="ECO:0007669"/>
    <property type="project" value="InterPro"/>
</dbReference>
<evidence type="ECO:0000256" key="2">
    <source>
        <dbReference type="ARBA" id="ARBA00029447"/>
    </source>
</evidence>
<dbReference type="InterPro" id="IPR044398">
    <property type="entry name" value="Globin-sensor_dom"/>
</dbReference>
<dbReference type="PANTHER" id="PTHR32089:SF118">
    <property type="entry name" value="HEME-BASED AEROTACTIC TRANSDUCER HEMAT"/>
    <property type="match status" value="1"/>
</dbReference>
<dbReference type="RefSeq" id="WP_131238431.1">
    <property type="nucleotide sequence ID" value="NZ_SJTH01000055.1"/>
</dbReference>
<dbReference type="Gene3D" id="1.10.490.10">
    <property type="entry name" value="Globins"/>
    <property type="match status" value="1"/>
</dbReference>
<dbReference type="GO" id="GO:0006935">
    <property type="term" value="P:chemotaxis"/>
    <property type="evidence" value="ECO:0007669"/>
    <property type="project" value="InterPro"/>
</dbReference>
<evidence type="ECO:0000256" key="3">
    <source>
        <dbReference type="PROSITE-ProRule" id="PRU00284"/>
    </source>
</evidence>
<keyword evidence="1 3" id="KW-0807">Transducer</keyword>
<dbReference type="CDD" id="cd01068">
    <property type="entry name" value="globin_sensor"/>
    <property type="match status" value="1"/>
</dbReference>
<dbReference type="EMBL" id="SJTH01000055">
    <property type="protein sequence ID" value="TCJ01633.1"/>
    <property type="molecule type" value="Genomic_DNA"/>
</dbReference>
<dbReference type="SUPFAM" id="SSF46458">
    <property type="entry name" value="Globin-like"/>
    <property type="match status" value="1"/>
</dbReference>
<dbReference type="PRINTS" id="PR00260">
    <property type="entry name" value="CHEMTRNSDUCR"/>
</dbReference>
<reference evidence="5 6" key="1">
    <citation type="submission" date="2019-03" db="EMBL/GenBank/DDBJ databases">
        <authorList>
            <person name="Jensen L."/>
            <person name="Storgaard J."/>
            <person name="Sulaj E."/>
            <person name="Schramm A."/>
            <person name="Marshall I.P.G."/>
        </authorList>
    </citation>
    <scope>NUCLEOTIDE SEQUENCE [LARGE SCALE GENOMIC DNA]</scope>
    <source>
        <strain evidence="5 6">2017H2G3</strain>
    </source>
</reference>
<keyword evidence="6" id="KW-1185">Reference proteome</keyword>
<dbReference type="GO" id="GO:0020037">
    <property type="term" value="F:heme binding"/>
    <property type="evidence" value="ECO:0007669"/>
    <property type="project" value="InterPro"/>
</dbReference>
<dbReference type="InterPro" id="IPR012292">
    <property type="entry name" value="Globin/Proto"/>
</dbReference>
<dbReference type="InterPro" id="IPR004089">
    <property type="entry name" value="MCPsignal_dom"/>
</dbReference>
<dbReference type="SUPFAM" id="SSF58104">
    <property type="entry name" value="Methyl-accepting chemotaxis protein (MCP) signaling domain"/>
    <property type="match status" value="1"/>
</dbReference>
<evidence type="ECO:0000313" key="5">
    <source>
        <dbReference type="EMBL" id="TCJ01633.1"/>
    </source>
</evidence>